<proteinExistence type="predicted"/>
<name>A0ABV6X3V1_9ACTN</name>
<gene>
    <name evidence="1" type="ORF">ACEZDB_20135</name>
</gene>
<sequence>MVFELRGVRGGAVGPPTEGFEVAYRDPCGSELRRPLTDVWAVRFEDAAPVREFHSYKGQRHLPGLWWSSTAGRHVGYESWLERDHVMLLDFDPLVVGVSSQPFWLFWTGSNGKGVSHAPDYFARRDDGSAIVIDCRPADRRKPRDLMKFEATQSACDLLGWEFRLVGAPDPIRLVNVRWLAGYRHPRHPRHRQEAPAAALREVFHEPWPLIDGACLVGDPIAVLPVLFHLLWRNELSVELSVPLHARSLVHPGVR</sequence>
<evidence type="ECO:0000313" key="2">
    <source>
        <dbReference type="Proteomes" id="UP001592530"/>
    </source>
</evidence>
<reference evidence="1 2" key="1">
    <citation type="submission" date="2024-09" db="EMBL/GenBank/DDBJ databases">
        <authorList>
            <person name="Lee S.D."/>
        </authorList>
    </citation>
    <scope>NUCLEOTIDE SEQUENCE [LARGE SCALE GENOMIC DNA]</scope>
    <source>
        <strain evidence="1 2">N1-3</strain>
    </source>
</reference>
<dbReference type="NCBIfam" id="NF033179">
    <property type="entry name" value="TnsA_like_Actin"/>
    <property type="match status" value="1"/>
</dbReference>
<protein>
    <submittedName>
        <fullName evidence="1">TnsA-like heteromeric transposase endonuclease subunit</fullName>
    </submittedName>
</protein>
<evidence type="ECO:0000313" key="1">
    <source>
        <dbReference type="EMBL" id="MFC1432955.1"/>
    </source>
</evidence>
<dbReference type="EMBL" id="JBHEZY010000007">
    <property type="protein sequence ID" value="MFC1432955.1"/>
    <property type="molecule type" value="Genomic_DNA"/>
</dbReference>
<comment type="caution">
    <text evidence="1">The sequence shown here is derived from an EMBL/GenBank/DDBJ whole genome shotgun (WGS) entry which is preliminary data.</text>
</comment>
<accession>A0ABV6X3V1</accession>
<organism evidence="1 2">
    <name type="scientific">Streptacidiphilus alkalitolerans</name>
    <dbReference type="NCBI Taxonomy" id="3342712"/>
    <lineage>
        <taxon>Bacteria</taxon>
        <taxon>Bacillati</taxon>
        <taxon>Actinomycetota</taxon>
        <taxon>Actinomycetes</taxon>
        <taxon>Kitasatosporales</taxon>
        <taxon>Streptomycetaceae</taxon>
        <taxon>Streptacidiphilus</taxon>
    </lineage>
</organism>
<dbReference type="Proteomes" id="UP001592530">
    <property type="component" value="Unassembled WGS sequence"/>
</dbReference>
<dbReference type="InterPro" id="IPR048000">
    <property type="entry name" value="TnsA-like"/>
</dbReference>
<dbReference type="RefSeq" id="WP_380555036.1">
    <property type="nucleotide sequence ID" value="NZ_JBHEZY010000007.1"/>
</dbReference>